<sequence length="81" mass="9471">MSSPPPTSQSALARFLLTVALIGSRQLQRQCQRIQRDIDALSDEALLAWVQRSPTWSLRRWLTVAELIKRGHRWRDIHPRQ</sequence>
<keyword evidence="2" id="KW-1185">Reference proteome</keyword>
<dbReference type="RefSeq" id="WP_078925749.1">
    <property type="nucleotide sequence ID" value="NZ_FUXB01000005.1"/>
</dbReference>
<protein>
    <submittedName>
        <fullName evidence="1">Uncharacterized protein</fullName>
    </submittedName>
</protein>
<evidence type="ECO:0000313" key="1">
    <source>
        <dbReference type="EMBL" id="SJZ77891.1"/>
    </source>
</evidence>
<gene>
    <name evidence="1" type="ORF">SAMN02745782_01352</name>
</gene>
<organism evidence="1 2">
    <name type="scientific">Vibrio cincinnatiensis DSM 19608</name>
    <dbReference type="NCBI Taxonomy" id="1123491"/>
    <lineage>
        <taxon>Bacteria</taxon>
        <taxon>Pseudomonadati</taxon>
        <taxon>Pseudomonadota</taxon>
        <taxon>Gammaproteobacteria</taxon>
        <taxon>Vibrionales</taxon>
        <taxon>Vibrionaceae</taxon>
        <taxon>Vibrio</taxon>
    </lineage>
</organism>
<dbReference type="AlphaFoldDB" id="A0A1T4NEW9"/>
<name>A0A1T4NEW9_VIBCI</name>
<accession>A0A1T4NEW9</accession>
<dbReference type="Proteomes" id="UP000190834">
    <property type="component" value="Unassembled WGS sequence"/>
</dbReference>
<evidence type="ECO:0000313" key="2">
    <source>
        <dbReference type="Proteomes" id="UP000190834"/>
    </source>
</evidence>
<proteinExistence type="predicted"/>
<dbReference type="STRING" id="1123491.SAMN02745782_01352"/>
<dbReference type="EMBL" id="FUXB01000005">
    <property type="protein sequence ID" value="SJZ77891.1"/>
    <property type="molecule type" value="Genomic_DNA"/>
</dbReference>
<reference evidence="2" key="1">
    <citation type="submission" date="2017-02" db="EMBL/GenBank/DDBJ databases">
        <authorList>
            <person name="Varghese N."/>
            <person name="Submissions S."/>
        </authorList>
    </citation>
    <scope>NUCLEOTIDE SEQUENCE [LARGE SCALE GENOMIC DNA]</scope>
    <source>
        <strain evidence="2">DSM 19608</strain>
    </source>
</reference>
<dbReference type="GeneID" id="70584173"/>